<name>A0ABX8MV34_9PSED</name>
<keyword evidence="2" id="KW-1185">Reference proteome</keyword>
<reference evidence="1" key="1">
    <citation type="submission" date="2021-06" db="EMBL/GenBank/DDBJ databases">
        <title>Updating the genus Pseudomonas: Description of 43 new species and partition of the Pseudomonas putida group.</title>
        <authorList>
            <person name="Girard L."/>
            <person name="Lood C."/>
            <person name="Vandamme P."/>
            <person name="Rokni-Zadeh H."/>
            <person name="van Noort V."/>
            <person name="Hofte M."/>
            <person name="Lavigne R."/>
            <person name="De Mot R."/>
        </authorList>
    </citation>
    <scope>NUCLEOTIDE SEQUENCE</scope>
    <source>
        <strain evidence="1">CMR12a</strain>
    </source>
</reference>
<accession>A0ABX8MV34</accession>
<protein>
    <submittedName>
        <fullName evidence="1">Uncharacterized protein</fullName>
    </submittedName>
</protein>
<dbReference type="EMBL" id="CP077074">
    <property type="protein sequence ID" value="QXH42011.1"/>
    <property type="molecule type" value="Genomic_DNA"/>
</dbReference>
<gene>
    <name evidence="1" type="ORF">KSS89_07260</name>
</gene>
<evidence type="ECO:0000313" key="2">
    <source>
        <dbReference type="Proteomes" id="UP000693952"/>
    </source>
</evidence>
<sequence>MAEKYISVTAVNGQAALVSVGSVSKVIDQGNYRVIYQGSDTNNYQVTNTLAALKVALNAV</sequence>
<evidence type="ECO:0000313" key="1">
    <source>
        <dbReference type="EMBL" id="QXH42011.1"/>
    </source>
</evidence>
<dbReference type="Proteomes" id="UP000693952">
    <property type="component" value="Chromosome"/>
</dbReference>
<proteinExistence type="predicted"/>
<dbReference type="RefSeq" id="WP_124345895.1">
    <property type="nucleotide sequence ID" value="NZ_CP027706.1"/>
</dbReference>
<organism evidence="1 2">
    <name type="scientific">Pseudomonas sessilinigenes</name>
    <dbReference type="NCBI Taxonomy" id="658629"/>
    <lineage>
        <taxon>Bacteria</taxon>
        <taxon>Pseudomonadati</taxon>
        <taxon>Pseudomonadota</taxon>
        <taxon>Gammaproteobacteria</taxon>
        <taxon>Pseudomonadales</taxon>
        <taxon>Pseudomonadaceae</taxon>
        <taxon>Pseudomonas</taxon>
    </lineage>
</organism>